<protein>
    <submittedName>
        <fullName evidence="4">Uncharacterized protein</fullName>
    </submittedName>
</protein>
<sequence>MNSPLRLPKEEEKLKEYIAPLNKLRNYSYTNGIDFLLDLGRRLRRLDKEKKNFIYRGDFITLMREMDLLNESEAAETFMECDYTNKGFATLDQLIQRFRYPISPLRKRAIEDAVTKADLNFDGLIPLDYLEEIWDGTVQDYLGDDKNAEERKATFLEILRNDAEHKGYVTAEELTNFLWVQSLITEDEVDFALTVRQAFNLDAPPSDLILGPDDRRFTANLPPIVDED</sequence>
<keyword evidence="3" id="KW-0106">Calcium</keyword>
<reference evidence="4" key="2">
    <citation type="submission" date="2017-10" db="EMBL/GenBank/DDBJ databases">
        <title>Ladona fulva Genome sequencing and assembly.</title>
        <authorList>
            <person name="Murali S."/>
            <person name="Richards S."/>
            <person name="Bandaranaike D."/>
            <person name="Bellair M."/>
            <person name="Blankenburg K."/>
            <person name="Chao H."/>
            <person name="Dinh H."/>
            <person name="Doddapaneni H."/>
            <person name="Dugan-Rocha S."/>
            <person name="Elkadiri S."/>
            <person name="Gnanaolivu R."/>
            <person name="Hernandez B."/>
            <person name="Skinner E."/>
            <person name="Javaid M."/>
            <person name="Lee S."/>
            <person name="Li M."/>
            <person name="Ming W."/>
            <person name="Munidasa M."/>
            <person name="Muniz J."/>
            <person name="Nguyen L."/>
            <person name="Hughes D."/>
            <person name="Osuji N."/>
            <person name="Pu L.-L."/>
            <person name="Puazo M."/>
            <person name="Qu C."/>
            <person name="Quiroz J."/>
            <person name="Raj R."/>
            <person name="Weissenberger G."/>
            <person name="Xin Y."/>
            <person name="Zou X."/>
            <person name="Han Y."/>
            <person name="Worley K."/>
            <person name="Muzny D."/>
            <person name="Gibbs R."/>
        </authorList>
    </citation>
    <scope>NUCLEOTIDE SEQUENCE</scope>
    <source>
        <strain evidence="4">Sampled in the wild</strain>
    </source>
</reference>
<name>A0A8K0KEY4_LADFU</name>
<keyword evidence="1" id="KW-0479">Metal-binding</keyword>
<organism evidence="4 5">
    <name type="scientific">Ladona fulva</name>
    <name type="common">Scarce chaser dragonfly</name>
    <name type="synonym">Libellula fulva</name>
    <dbReference type="NCBI Taxonomy" id="123851"/>
    <lineage>
        <taxon>Eukaryota</taxon>
        <taxon>Metazoa</taxon>
        <taxon>Ecdysozoa</taxon>
        <taxon>Arthropoda</taxon>
        <taxon>Hexapoda</taxon>
        <taxon>Insecta</taxon>
        <taxon>Pterygota</taxon>
        <taxon>Palaeoptera</taxon>
        <taxon>Odonata</taxon>
        <taxon>Epiprocta</taxon>
        <taxon>Anisoptera</taxon>
        <taxon>Libelluloidea</taxon>
        <taxon>Libellulidae</taxon>
        <taxon>Ladona</taxon>
    </lineage>
</organism>
<proteinExistence type="predicted"/>
<evidence type="ECO:0000256" key="1">
    <source>
        <dbReference type="ARBA" id="ARBA00022723"/>
    </source>
</evidence>
<keyword evidence="2" id="KW-0677">Repeat</keyword>
<dbReference type="Gene3D" id="1.10.238.10">
    <property type="entry name" value="EF-hand"/>
    <property type="match status" value="1"/>
</dbReference>
<accession>A0A8K0KEY4</accession>
<dbReference type="InterPro" id="IPR051581">
    <property type="entry name" value="Ca-bind"/>
</dbReference>
<dbReference type="EMBL" id="KZ308651">
    <property type="protein sequence ID" value="KAG8232781.1"/>
    <property type="molecule type" value="Genomic_DNA"/>
</dbReference>
<dbReference type="PANTHER" id="PTHR34524:SF6">
    <property type="entry name" value="CALCYPHOSINE LIKE"/>
    <property type="match status" value="1"/>
</dbReference>
<keyword evidence="5" id="KW-1185">Reference proteome</keyword>
<evidence type="ECO:0000313" key="5">
    <source>
        <dbReference type="Proteomes" id="UP000792457"/>
    </source>
</evidence>
<reference evidence="4" key="1">
    <citation type="submission" date="2013-04" db="EMBL/GenBank/DDBJ databases">
        <authorList>
            <person name="Qu J."/>
            <person name="Murali S.C."/>
            <person name="Bandaranaike D."/>
            <person name="Bellair M."/>
            <person name="Blankenburg K."/>
            <person name="Chao H."/>
            <person name="Dinh H."/>
            <person name="Doddapaneni H."/>
            <person name="Downs B."/>
            <person name="Dugan-Rocha S."/>
            <person name="Elkadiri S."/>
            <person name="Gnanaolivu R.D."/>
            <person name="Hernandez B."/>
            <person name="Javaid M."/>
            <person name="Jayaseelan J.C."/>
            <person name="Lee S."/>
            <person name="Li M."/>
            <person name="Ming W."/>
            <person name="Munidasa M."/>
            <person name="Muniz J."/>
            <person name="Nguyen L."/>
            <person name="Ongeri F."/>
            <person name="Osuji N."/>
            <person name="Pu L.-L."/>
            <person name="Puazo M."/>
            <person name="Qu C."/>
            <person name="Quiroz J."/>
            <person name="Raj R."/>
            <person name="Weissenberger G."/>
            <person name="Xin Y."/>
            <person name="Zou X."/>
            <person name="Han Y."/>
            <person name="Richards S."/>
            <person name="Worley K."/>
            <person name="Muzny D."/>
            <person name="Gibbs R."/>
        </authorList>
    </citation>
    <scope>NUCLEOTIDE SEQUENCE</scope>
    <source>
        <strain evidence="4">Sampled in the wild</strain>
    </source>
</reference>
<evidence type="ECO:0000256" key="3">
    <source>
        <dbReference type="ARBA" id="ARBA00022837"/>
    </source>
</evidence>
<evidence type="ECO:0000256" key="2">
    <source>
        <dbReference type="ARBA" id="ARBA00022737"/>
    </source>
</evidence>
<dbReference type="SUPFAM" id="SSF47473">
    <property type="entry name" value="EF-hand"/>
    <property type="match status" value="1"/>
</dbReference>
<gene>
    <name evidence="4" type="ORF">J437_LFUL013278</name>
</gene>
<dbReference type="PANTHER" id="PTHR34524">
    <property type="entry name" value="CALCYPHOSIN"/>
    <property type="match status" value="1"/>
</dbReference>
<dbReference type="GO" id="GO:0046872">
    <property type="term" value="F:metal ion binding"/>
    <property type="evidence" value="ECO:0007669"/>
    <property type="project" value="UniProtKB-KW"/>
</dbReference>
<dbReference type="AlphaFoldDB" id="A0A8K0KEY4"/>
<dbReference type="OrthoDB" id="444540at2759"/>
<evidence type="ECO:0000313" key="4">
    <source>
        <dbReference type="EMBL" id="KAG8232781.1"/>
    </source>
</evidence>
<dbReference type="InterPro" id="IPR011992">
    <property type="entry name" value="EF-hand-dom_pair"/>
</dbReference>
<comment type="caution">
    <text evidence="4">The sequence shown here is derived from an EMBL/GenBank/DDBJ whole genome shotgun (WGS) entry which is preliminary data.</text>
</comment>
<dbReference type="Proteomes" id="UP000792457">
    <property type="component" value="Unassembled WGS sequence"/>
</dbReference>